<keyword evidence="4" id="KW-1185">Reference proteome</keyword>
<organism evidence="3 4">
    <name type="scientific">Aliidiomarina shirensis</name>
    <dbReference type="NCBI Taxonomy" id="1048642"/>
    <lineage>
        <taxon>Bacteria</taxon>
        <taxon>Pseudomonadati</taxon>
        <taxon>Pseudomonadota</taxon>
        <taxon>Gammaproteobacteria</taxon>
        <taxon>Alteromonadales</taxon>
        <taxon>Idiomarinaceae</taxon>
        <taxon>Aliidiomarina</taxon>
    </lineage>
</organism>
<feature type="chain" id="PRO_5019018378" description="DUF4382 domain-containing protein" evidence="1">
    <location>
        <begin position="24"/>
        <end position="325"/>
    </location>
</feature>
<name>A0A432WV39_9GAMM</name>
<dbReference type="OrthoDB" id="7062064at2"/>
<dbReference type="RefSeq" id="WP_126807029.1">
    <property type="nucleotide sequence ID" value="NZ_PIPP01000002.1"/>
</dbReference>
<dbReference type="Pfam" id="PF14321">
    <property type="entry name" value="DUF4382"/>
    <property type="match status" value="1"/>
</dbReference>
<dbReference type="Proteomes" id="UP000286934">
    <property type="component" value="Unassembled WGS sequence"/>
</dbReference>
<dbReference type="InterPro" id="IPR025491">
    <property type="entry name" value="DUF4382"/>
</dbReference>
<dbReference type="PROSITE" id="PS51257">
    <property type="entry name" value="PROKAR_LIPOPROTEIN"/>
    <property type="match status" value="1"/>
</dbReference>
<feature type="domain" description="DUF4382" evidence="2">
    <location>
        <begin position="34"/>
        <end position="192"/>
    </location>
</feature>
<evidence type="ECO:0000313" key="3">
    <source>
        <dbReference type="EMBL" id="RUO37628.1"/>
    </source>
</evidence>
<evidence type="ECO:0000313" key="4">
    <source>
        <dbReference type="Proteomes" id="UP000286934"/>
    </source>
</evidence>
<feature type="signal peptide" evidence="1">
    <location>
        <begin position="1"/>
        <end position="23"/>
    </location>
</feature>
<evidence type="ECO:0000259" key="2">
    <source>
        <dbReference type="Pfam" id="PF14321"/>
    </source>
</evidence>
<keyword evidence="1" id="KW-0732">Signal</keyword>
<dbReference type="EMBL" id="PIPP01000002">
    <property type="protein sequence ID" value="RUO37628.1"/>
    <property type="molecule type" value="Genomic_DNA"/>
</dbReference>
<gene>
    <name evidence="3" type="ORF">CWE13_06655</name>
</gene>
<reference evidence="4" key="1">
    <citation type="journal article" date="2018" name="Front. Microbiol.">
        <title>Genome-Based Analysis Reveals the Taxonomy and Diversity of the Family Idiomarinaceae.</title>
        <authorList>
            <person name="Liu Y."/>
            <person name="Lai Q."/>
            <person name="Shao Z."/>
        </authorList>
    </citation>
    <scope>NUCLEOTIDE SEQUENCE [LARGE SCALE GENOMIC DNA]</scope>
    <source>
        <strain evidence="4">AIS</strain>
    </source>
</reference>
<comment type="caution">
    <text evidence="3">The sequence shown here is derived from an EMBL/GenBank/DDBJ whole genome shotgun (WGS) entry which is preliminary data.</text>
</comment>
<proteinExistence type="predicted"/>
<protein>
    <recommendedName>
        <fullName evidence="2">DUF4382 domain-containing protein</fullName>
    </recommendedName>
</protein>
<evidence type="ECO:0000256" key="1">
    <source>
        <dbReference type="SAM" id="SignalP"/>
    </source>
</evidence>
<sequence length="325" mass="34338">MKFKLNRIMQASAITALSAFMLAACNSSDSGDDTAVFSLGVSDAAVDQAARVLVCFSSVELVGNGQPAQRFEVGGENGAVAANDLCVDDSGNPIPNTKGVDLLTLQGAAAEDLVSGAEVAAGNYGQLRLDIASGSEIELMDGTVHDLRVPSNQLRLDGVTLTANQTFNYTLEFDLRKAVVAPPGLQHYLLKPRGLRLVNNAEVGHIESQVSETLLLENGCNVTPDNLGTPVAAVYLYAGHDIAREDMSDNSDDENGPYASAAVYYDGAASYDFAIGFVEQGNYTVGVTCDIDDDAEEETDLAFFYDENIEVVADSTVNIVIGTTD</sequence>
<accession>A0A432WV39</accession>
<dbReference type="AlphaFoldDB" id="A0A432WV39"/>